<keyword evidence="1" id="KW-0051">Antiviral defense</keyword>
<comment type="caution">
    <text evidence="3">The sequence shown here is derived from an EMBL/GenBank/DDBJ whole genome shotgun (WGS) entry which is preliminary data.</text>
</comment>
<dbReference type="EMBL" id="JBHRYQ010000001">
    <property type="protein sequence ID" value="MFC3809769.1"/>
    <property type="molecule type" value="Genomic_DNA"/>
</dbReference>
<protein>
    <submittedName>
        <fullName evidence="3">RAMP superfamily CRISPR-associated protein</fullName>
    </submittedName>
</protein>
<sequence>MSNNIRFIARITLEAKTGLFVGSGESSLLKDALVQRDHLGLPMIQGTSLAGVLRHSLEEASPNPIWDSIFGFQKGDKGNGSRLKISSAYLISENDEIIESLDCKIPDHITKHFENLPSRQHVRISDKGVAEKNGLFDNEVVYAGCKFKFEIELIGTEVDKNAWNNILNQMYQPNFRLGSGTRNGYGKLAVEKIETKTFDLTQKSDFESYLAFDPSLNTKLEGFETDFNSKQNISLVNYRLELKPDLFFMFSEGSGDDQVDNKPTTEEKMVYNADKTISFVNHTLVPGSSIKGAIRHRVAFHYNKLLKRWADPGNDRDGKNNEAVFALFGIESKGETGQRGNIMIDDIYFNESEVNNDKIFNHVAIDRFTGGAMDGALFSEKVSQLIENDIVFEINLSLNKSEFNDENINHAFEAALIDICKGLLPLGGMTTKGNGMFTGKLFKNETEIYNYGA</sequence>
<reference evidence="4" key="1">
    <citation type="journal article" date="2019" name="Int. J. Syst. Evol. Microbiol.">
        <title>The Global Catalogue of Microorganisms (GCM) 10K type strain sequencing project: providing services to taxonomists for standard genome sequencing and annotation.</title>
        <authorList>
            <consortium name="The Broad Institute Genomics Platform"/>
            <consortium name="The Broad Institute Genome Sequencing Center for Infectious Disease"/>
            <person name="Wu L."/>
            <person name="Ma J."/>
        </authorList>
    </citation>
    <scope>NUCLEOTIDE SEQUENCE [LARGE SCALE GENOMIC DNA]</scope>
    <source>
        <strain evidence="4">CECT 7956</strain>
    </source>
</reference>
<dbReference type="Pfam" id="PF03787">
    <property type="entry name" value="RAMPs"/>
    <property type="match status" value="2"/>
</dbReference>
<dbReference type="InterPro" id="IPR005537">
    <property type="entry name" value="RAMP_III_fam"/>
</dbReference>
<dbReference type="PANTHER" id="PTHR35579:SF3">
    <property type="entry name" value="CRISPR SYSTEM CMS ENDORIBONUCLEASE CSM3"/>
    <property type="match status" value="1"/>
</dbReference>
<keyword evidence="4" id="KW-1185">Reference proteome</keyword>
<proteinExistence type="predicted"/>
<dbReference type="CDD" id="cd09726">
    <property type="entry name" value="RAMP_I_III"/>
    <property type="match status" value="2"/>
</dbReference>
<name>A0ABV7YQZ2_9BACT</name>
<evidence type="ECO:0000313" key="4">
    <source>
        <dbReference type="Proteomes" id="UP001595616"/>
    </source>
</evidence>
<feature type="domain" description="CRISPR type III-associated protein" evidence="2">
    <location>
        <begin position="12"/>
        <end position="188"/>
    </location>
</feature>
<evidence type="ECO:0000256" key="1">
    <source>
        <dbReference type="ARBA" id="ARBA00023118"/>
    </source>
</evidence>
<feature type="domain" description="CRISPR type III-associated protein" evidence="2">
    <location>
        <begin position="284"/>
        <end position="436"/>
    </location>
</feature>
<organism evidence="3 4">
    <name type="scientific">Lacihabitans lacunae</name>
    <dbReference type="NCBI Taxonomy" id="1028214"/>
    <lineage>
        <taxon>Bacteria</taxon>
        <taxon>Pseudomonadati</taxon>
        <taxon>Bacteroidota</taxon>
        <taxon>Cytophagia</taxon>
        <taxon>Cytophagales</taxon>
        <taxon>Leadbetterellaceae</taxon>
        <taxon>Lacihabitans</taxon>
    </lineage>
</organism>
<accession>A0ABV7YQZ2</accession>
<evidence type="ECO:0000313" key="3">
    <source>
        <dbReference type="EMBL" id="MFC3809769.1"/>
    </source>
</evidence>
<dbReference type="PANTHER" id="PTHR35579">
    <property type="entry name" value="CRISPR SYSTEM CMS ENDORIBONUCLEASE CSM3"/>
    <property type="match status" value="1"/>
</dbReference>
<dbReference type="Proteomes" id="UP001595616">
    <property type="component" value="Unassembled WGS sequence"/>
</dbReference>
<dbReference type="RefSeq" id="WP_379835244.1">
    <property type="nucleotide sequence ID" value="NZ_JBHRYQ010000001.1"/>
</dbReference>
<evidence type="ECO:0000259" key="2">
    <source>
        <dbReference type="Pfam" id="PF03787"/>
    </source>
</evidence>
<gene>
    <name evidence="3" type="ORF">ACFOOI_03800</name>
</gene>
<dbReference type="InterPro" id="IPR052216">
    <property type="entry name" value="CRISPR_Csm3_endoribonuclease"/>
</dbReference>